<dbReference type="SUPFAM" id="SSF143975">
    <property type="entry name" value="IlvD/EDD N-terminal domain-like"/>
    <property type="match status" value="1"/>
</dbReference>
<dbReference type="FunFam" id="3.50.30.80:FF:000001">
    <property type="entry name" value="Dihydroxy-acid dehydratase"/>
    <property type="match status" value="1"/>
</dbReference>
<evidence type="ECO:0000256" key="3">
    <source>
        <dbReference type="ARBA" id="ARBA00023004"/>
    </source>
</evidence>
<dbReference type="InterPro" id="IPR020558">
    <property type="entry name" value="DiOHA_6PGluconate_deHydtase_CS"/>
</dbReference>
<feature type="domain" description="Dihydroxy-acid/6-phosphogluconate dehydratase C-terminal" evidence="7">
    <location>
        <begin position="364"/>
        <end position="554"/>
    </location>
</feature>
<dbReference type="PROSITE" id="PS00886">
    <property type="entry name" value="ILVD_EDD_1"/>
    <property type="match status" value="1"/>
</dbReference>
<evidence type="ECO:0000256" key="5">
    <source>
        <dbReference type="ARBA" id="ARBA00023239"/>
    </source>
</evidence>
<dbReference type="Pfam" id="PF24877">
    <property type="entry name" value="ILV_EDD_C"/>
    <property type="match status" value="1"/>
</dbReference>
<name>A0A1H2PIS1_9BURK</name>
<dbReference type="PANTHER" id="PTHR21000">
    <property type="entry name" value="DIHYDROXY-ACID DEHYDRATASE DAD"/>
    <property type="match status" value="1"/>
</dbReference>
<evidence type="ECO:0000259" key="6">
    <source>
        <dbReference type="Pfam" id="PF00920"/>
    </source>
</evidence>
<dbReference type="GO" id="GO:0046872">
    <property type="term" value="F:metal ion binding"/>
    <property type="evidence" value="ECO:0007669"/>
    <property type="project" value="UniProtKB-KW"/>
</dbReference>
<keyword evidence="3" id="KW-0408">Iron</keyword>
<evidence type="ECO:0000313" key="8">
    <source>
        <dbReference type="EMBL" id="SDV46179.1"/>
    </source>
</evidence>
<dbReference type="PANTHER" id="PTHR21000:SF5">
    <property type="entry name" value="DIHYDROXY-ACID DEHYDRATASE, MITOCHONDRIAL"/>
    <property type="match status" value="1"/>
</dbReference>
<accession>A0A1H2PIS1</accession>
<dbReference type="InterPro" id="IPR000581">
    <property type="entry name" value="ILV_EDD_N"/>
</dbReference>
<dbReference type="GO" id="GO:0051536">
    <property type="term" value="F:iron-sulfur cluster binding"/>
    <property type="evidence" value="ECO:0007669"/>
    <property type="project" value="UniProtKB-KW"/>
</dbReference>
<dbReference type="InterPro" id="IPR037237">
    <property type="entry name" value="IlvD/EDD_N"/>
</dbReference>
<comment type="similarity">
    <text evidence="1">Belongs to the IlvD/Edd family.</text>
</comment>
<dbReference type="EMBL" id="FNLO01000001">
    <property type="protein sequence ID" value="SDV46179.1"/>
    <property type="molecule type" value="Genomic_DNA"/>
</dbReference>
<keyword evidence="9" id="KW-1185">Reference proteome</keyword>
<gene>
    <name evidence="8" type="ORF">SAMN05216551_101145</name>
</gene>
<dbReference type="InterPro" id="IPR056740">
    <property type="entry name" value="ILV_EDD_C"/>
</dbReference>
<evidence type="ECO:0000313" key="9">
    <source>
        <dbReference type="Proteomes" id="UP000243719"/>
    </source>
</evidence>
<dbReference type="SUPFAM" id="SSF52016">
    <property type="entry name" value="LeuD/IlvD-like"/>
    <property type="match status" value="1"/>
</dbReference>
<evidence type="ECO:0000256" key="1">
    <source>
        <dbReference type="ARBA" id="ARBA00006486"/>
    </source>
</evidence>
<dbReference type="InterPro" id="IPR050165">
    <property type="entry name" value="DHAD_IlvD/Edd"/>
</dbReference>
<feature type="domain" description="Dihydroxy-acid/6-phosphogluconate dehydratase N-terminal" evidence="6">
    <location>
        <begin position="37"/>
        <end position="353"/>
    </location>
</feature>
<dbReference type="Pfam" id="PF00920">
    <property type="entry name" value="ILVD_EDD_N"/>
    <property type="match status" value="1"/>
</dbReference>
<keyword evidence="2" id="KW-0479">Metal-binding</keyword>
<organism evidence="8 9">
    <name type="scientific">Chitinasiproducens palmae</name>
    <dbReference type="NCBI Taxonomy" id="1770053"/>
    <lineage>
        <taxon>Bacteria</taxon>
        <taxon>Pseudomonadati</taxon>
        <taxon>Pseudomonadota</taxon>
        <taxon>Betaproteobacteria</taxon>
        <taxon>Burkholderiales</taxon>
        <taxon>Burkholderiaceae</taxon>
        <taxon>Chitinasiproducens</taxon>
    </lineage>
</organism>
<evidence type="ECO:0000256" key="4">
    <source>
        <dbReference type="ARBA" id="ARBA00023014"/>
    </source>
</evidence>
<dbReference type="STRING" id="1770053.SAMN05216551_101145"/>
<dbReference type="Proteomes" id="UP000243719">
    <property type="component" value="Unassembled WGS sequence"/>
</dbReference>
<protein>
    <submittedName>
        <fullName evidence="8">Dihydroxyacid dehydratase</fullName>
    </submittedName>
</protein>
<evidence type="ECO:0000259" key="7">
    <source>
        <dbReference type="Pfam" id="PF24877"/>
    </source>
</evidence>
<evidence type="ECO:0000256" key="2">
    <source>
        <dbReference type="ARBA" id="ARBA00022723"/>
    </source>
</evidence>
<keyword evidence="5" id="KW-0456">Lyase</keyword>
<dbReference type="InterPro" id="IPR042096">
    <property type="entry name" value="Dihydro-acid_dehy_C"/>
</dbReference>
<dbReference type="Gene3D" id="3.50.30.80">
    <property type="entry name" value="IlvD/EDD C-terminal domain-like"/>
    <property type="match status" value="1"/>
</dbReference>
<proteinExistence type="inferred from homology"/>
<sequence>MMNKTKLRSEFTPGTTRWAVRRAQWLAMGLSESDFHKPKIAVVNSSSKLSVCYQHLDAVSVVVQDAIRAAGAVPFEIRTVAPSDFVTSAGKQGRYLMPTRDLLVNDIEVQVEGAELDGMVLLASCDKTTPAQLMAAGRLDVPSIVVTCGFQLGSECGGAHVDIEEVYKSVGAYKAKKITLATLTDMTCHAIKGPGVCAGLATANSMHCMAEALGMALTGNAPIRAGSDELMAYAARAGAAIVGLVERDIRPRQIMTAAAFRNAVRTAVAIGASVNVMRHLLAAAIEAECDIDVIAAFEEAAQHVGQITRVRPNGPDRIEDFAAAGGCAGAMKQLAPVLDTSVLTVTGDTLAENLARQPAPDEAVIAPLAEPFRAEPGLIIVRGNLAPDGAVVKLSAVPAHVRRFVGPAAVFEDENDAIAAIEQSRIARGSVVVLRMLGPKGGPGTVFAASFMAALVGAGLGDAVAVVTDGELSGLNSGITIGQVMPEAAEGGPLAAVQDGDTVVIDLNRFTIDLELSAQVLKDRIAALPPLPPTTEKGWLAMYRQLVQPLSRGAVLGERGARRSPETE</sequence>
<dbReference type="GO" id="GO:0009082">
    <property type="term" value="P:branched-chain amino acid biosynthetic process"/>
    <property type="evidence" value="ECO:0007669"/>
    <property type="project" value="TreeGrafter"/>
</dbReference>
<reference evidence="9" key="1">
    <citation type="submission" date="2016-09" db="EMBL/GenBank/DDBJ databases">
        <authorList>
            <person name="Varghese N."/>
            <person name="Submissions S."/>
        </authorList>
    </citation>
    <scope>NUCLEOTIDE SEQUENCE [LARGE SCALE GENOMIC DNA]</scope>
    <source>
        <strain evidence="9">JS23</strain>
    </source>
</reference>
<dbReference type="AlphaFoldDB" id="A0A1H2PIS1"/>
<dbReference type="GO" id="GO:0004160">
    <property type="term" value="F:dihydroxy-acid dehydratase activity"/>
    <property type="evidence" value="ECO:0007669"/>
    <property type="project" value="TreeGrafter"/>
</dbReference>
<keyword evidence="4" id="KW-0411">Iron-sulfur</keyword>